<evidence type="ECO:0000256" key="1">
    <source>
        <dbReference type="SAM" id="MobiDB-lite"/>
    </source>
</evidence>
<dbReference type="Proteomes" id="UP000287651">
    <property type="component" value="Unassembled WGS sequence"/>
</dbReference>
<accession>A0A426YW84</accession>
<proteinExistence type="predicted"/>
<gene>
    <name evidence="2" type="ORF">B296_00042660</name>
</gene>
<name>A0A426YW84_ENSVE</name>
<evidence type="ECO:0000313" key="3">
    <source>
        <dbReference type="Proteomes" id="UP000287651"/>
    </source>
</evidence>
<feature type="compositionally biased region" description="Basic and acidic residues" evidence="1">
    <location>
        <begin position="36"/>
        <end position="45"/>
    </location>
</feature>
<dbReference type="AlphaFoldDB" id="A0A426YW84"/>
<reference evidence="2 3" key="1">
    <citation type="journal article" date="2014" name="Agronomy (Basel)">
        <title>A Draft Genome Sequence for Ensete ventricosum, the Drought-Tolerant Tree Against Hunger.</title>
        <authorList>
            <person name="Harrison J."/>
            <person name="Moore K.A."/>
            <person name="Paszkiewicz K."/>
            <person name="Jones T."/>
            <person name="Grant M."/>
            <person name="Ambacheew D."/>
            <person name="Muzemil S."/>
            <person name="Studholme D.J."/>
        </authorList>
    </citation>
    <scope>NUCLEOTIDE SEQUENCE [LARGE SCALE GENOMIC DNA]</scope>
</reference>
<dbReference type="EMBL" id="AMZH03009834">
    <property type="protein sequence ID" value="RRT55978.1"/>
    <property type="molecule type" value="Genomic_DNA"/>
</dbReference>
<comment type="caution">
    <text evidence="2">The sequence shown here is derived from an EMBL/GenBank/DDBJ whole genome shotgun (WGS) entry which is preliminary data.</text>
</comment>
<sequence length="76" mass="8775">MEFVFDLPLFVFFNSSGLPQLESISTQMPVRLEKLEKDTNKKQMEMPKPARRSKECERSLTGGRNGIVPSSRDREE</sequence>
<feature type="region of interest" description="Disordered" evidence="1">
    <location>
        <begin position="36"/>
        <end position="76"/>
    </location>
</feature>
<evidence type="ECO:0000313" key="2">
    <source>
        <dbReference type="EMBL" id="RRT55978.1"/>
    </source>
</evidence>
<protein>
    <submittedName>
        <fullName evidence="2">Uncharacterized protein</fullName>
    </submittedName>
</protein>
<organism evidence="2 3">
    <name type="scientific">Ensete ventricosum</name>
    <name type="common">Abyssinian banana</name>
    <name type="synonym">Musa ensete</name>
    <dbReference type="NCBI Taxonomy" id="4639"/>
    <lineage>
        <taxon>Eukaryota</taxon>
        <taxon>Viridiplantae</taxon>
        <taxon>Streptophyta</taxon>
        <taxon>Embryophyta</taxon>
        <taxon>Tracheophyta</taxon>
        <taxon>Spermatophyta</taxon>
        <taxon>Magnoliopsida</taxon>
        <taxon>Liliopsida</taxon>
        <taxon>Zingiberales</taxon>
        <taxon>Musaceae</taxon>
        <taxon>Ensete</taxon>
    </lineage>
</organism>